<dbReference type="EMBL" id="JACRSS010000001">
    <property type="protein sequence ID" value="MBC8537913.1"/>
    <property type="molecule type" value="Genomic_DNA"/>
</dbReference>
<dbReference type="PROSITE" id="PS51257">
    <property type="entry name" value="PROKAR_LIPOPROTEIN"/>
    <property type="match status" value="1"/>
</dbReference>
<evidence type="ECO:0000259" key="2">
    <source>
        <dbReference type="SMART" id="SM00909"/>
    </source>
</evidence>
<dbReference type="RefSeq" id="WP_249279737.1">
    <property type="nucleotide sequence ID" value="NZ_JACRSS010000001.1"/>
</dbReference>
<keyword evidence="1" id="KW-0732">Signal</keyword>
<sequence>MKRLTCALLAVCILLLGAAGCSGRESGEQEGITQINPQEGALSKKDKLAVNLYFADPSFTKLVSESRELDIPVNENEEYAVLQALCEGPASQGDVAGNRLINENTAIVSIASSGDVLFITLSRDFLDWSFFSGNNLENSLNQRKQLAVYSIVNTMVEVSGYSRVQLLVESEDGGTGQRIRLEDVGFPGSGVLEPLARNGEVVLNPKNTLRLLFEAVANQNYENVFTYISYEGETGDAKPDEEEFLAIARERNPVMEQYVIGDVIIGAGRDTAVIMVDITYKLKGEEQTEKTNIPVRLIKESGMWKMQYEEFVKLFFQGE</sequence>
<proteinExistence type="predicted"/>
<reference evidence="3" key="1">
    <citation type="submission" date="2020-08" db="EMBL/GenBank/DDBJ databases">
        <title>Genome public.</title>
        <authorList>
            <person name="Liu C."/>
            <person name="Sun Q."/>
        </authorList>
    </citation>
    <scope>NUCLEOTIDE SEQUENCE</scope>
    <source>
        <strain evidence="3">NSJ-63</strain>
    </source>
</reference>
<gene>
    <name evidence="3" type="ORF">H8693_03055</name>
</gene>
<dbReference type="Gene3D" id="3.10.450.50">
    <property type="match status" value="1"/>
</dbReference>
<feature type="signal peptide" evidence="1">
    <location>
        <begin position="1"/>
        <end position="23"/>
    </location>
</feature>
<comment type="caution">
    <text evidence="3">The sequence shown here is derived from an EMBL/GenBank/DDBJ whole genome shotgun (WGS) entry which is preliminary data.</text>
</comment>
<dbReference type="SMART" id="SM00909">
    <property type="entry name" value="Germane"/>
    <property type="match status" value="1"/>
</dbReference>
<evidence type="ECO:0000313" key="4">
    <source>
        <dbReference type="Proteomes" id="UP000617951"/>
    </source>
</evidence>
<keyword evidence="4" id="KW-1185">Reference proteome</keyword>
<feature type="chain" id="PRO_5038801409" evidence="1">
    <location>
        <begin position="24"/>
        <end position="319"/>
    </location>
</feature>
<accession>A0A926DGW7</accession>
<feature type="domain" description="GerMN" evidence="2">
    <location>
        <begin position="78"/>
        <end position="177"/>
    </location>
</feature>
<dbReference type="AlphaFoldDB" id="A0A926DGW7"/>
<evidence type="ECO:0000256" key="1">
    <source>
        <dbReference type="SAM" id="SignalP"/>
    </source>
</evidence>
<evidence type="ECO:0000313" key="3">
    <source>
        <dbReference type="EMBL" id="MBC8537913.1"/>
    </source>
</evidence>
<dbReference type="Proteomes" id="UP000617951">
    <property type="component" value="Unassembled WGS sequence"/>
</dbReference>
<name>A0A926DGW7_9FIRM</name>
<protein>
    <submittedName>
        <fullName evidence="3">GerMN domain-containing protein</fullName>
    </submittedName>
</protein>
<organism evidence="3 4">
    <name type="scientific">Guopingia tenuis</name>
    <dbReference type="NCBI Taxonomy" id="2763656"/>
    <lineage>
        <taxon>Bacteria</taxon>
        <taxon>Bacillati</taxon>
        <taxon>Bacillota</taxon>
        <taxon>Clostridia</taxon>
        <taxon>Christensenellales</taxon>
        <taxon>Christensenellaceae</taxon>
        <taxon>Guopingia</taxon>
    </lineage>
</organism>
<dbReference type="Pfam" id="PF10646">
    <property type="entry name" value="Germane"/>
    <property type="match status" value="1"/>
</dbReference>
<dbReference type="InterPro" id="IPR019606">
    <property type="entry name" value="GerMN"/>
</dbReference>